<keyword evidence="2" id="KW-0812">Transmembrane</keyword>
<dbReference type="RefSeq" id="WP_002638666.1">
    <property type="nucleotide sequence ID" value="NZ_CP012109.1"/>
</dbReference>
<keyword evidence="4" id="KW-1185">Reference proteome</keyword>
<sequence length="195" mass="21249">MKTLPSEPARTSGKGAIFIFAAVAMVGGVAATTFLLNRKPTDIGMIGKTDVGGLQALAGIQVQLRPLRACSAQYGERGRRGRTGSHTEVIVTACENDGFGFVRISVPTERQVERVAFNLARNSISEPWKILVEKDQVPFPELERALTQLAPFLAEEVPSKLAQAVEEKLAADREFQERKAAEPARRKAAQDSYPE</sequence>
<dbReference type="AlphaFoldDB" id="A0A0H4XCB6"/>
<dbReference type="STRING" id="1297742.A176_002524"/>
<keyword evidence="2" id="KW-0472">Membrane</keyword>
<proteinExistence type="predicted"/>
<keyword evidence="2" id="KW-1133">Transmembrane helix</keyword>
<evidence type="ECO:0000313" key="4">
    <source>
        <dbReference type="Proteomes" id="UP000009026"/>
    </source>
</evidence>
<reference evidence="3 4" key="1">
    <citation type="journal article" date="2016" name="PLoS ONE">
        <title>Complete Genome Sequence and Comparative Genomics of a Novel Myxobacterium Myxococcus hansupus.</title>
        <authorList>
            <person name="Sharma G."/>
            <person name="Narwani T."/>
            <person name="Subramanian S."/>
        </authorList>
    </citation>
    <scope>NUCLEOTIDE SEQUENCE [LARGE SCALE GENOMIC DNA]</scope>
    <source>
        <strain evidence="4">mixupus</strain>
    </source>
</reference>
<dbReference type="Proteomes" id="UP000009026">
    <property type="component" value="Chromosome"/>
</dbReference>
<evidence type="ECO:0000313" key="3">
    <source>
        <dbReference type="EMBL" id="AKQ65612.1"/>
    </source>
</evidence>
<organism evidence="3 4">
    <name type="scientific">Pseudomyxococcus hansupus</name>
    <dbReference type="NCBI Taxonomy" id="1297742"/>
    <lineage>
        <taxon>Bacteria</taxon>
        <taxon>Pseudomonadati</taxon>
        <taxon>Myxococcota</taxon>
        <taxon>Myxococcia</taxon>
        <taxon>Myxococcales</taxon>
        <taxon>Cystobacterineae</taxon>
        <taxon>Myxococcaceae</taxon>
        <taxon>Pseudomyxococcus</taxon>
    </lineage>
</organism>
<name>A0A0H4XCB6_9BACT</name>
<dbReference type="EMBL" id="CP012109">
    <property type="protein sequence ID" value="AKQ65612.1"/>
    <property type="molecule type" value="Genomic_DNA"/>
</dbReference>
<feature type="compositionally biased region" description="Basic and acidic residues" evidence="1">
    <location>
        <begin position="174"/>
        <end position="189"/>
    </location>
</feature>
<evidence type="ECO:0000256" key="1">
    <source>
        <dbReference type="SAM" id="MobiDB-lite"/>
    </source>
</evidence>
<accession>A0A0H4XCB6</accession>
<gene>
    <name evidence="3" type="ORF">A176_002524</name>
</gene>
<protein>
    <submittedName>
        <fullName evidence="3">Uncharacterized protein</fullName>
    </submittedName>
</protein>
<evidence type="ECO:0000256" key="2">
    <source>
        <dbReference type="SAM" id="Phobius"/>
    </source>
</evidence>
<dbReference type="OrthoDB" id="5522515at2"/>
<feature type="transmembrane region" description="Helical" evidence="2">
    <location>
        <begin position="15"/>
        <end position="36"/>
    </location>
</feature>
<feature type="region of interest" description="Disordered" evidence="1">
    <location>
        <begin position="174"/>
        <end position="195"/>
    </location>
</feature>
<dbReference type="PATRIC" id="fig|1297742.4.peg.2550"/>
<dbReference type="KEGG" id="mym:A176_002524"/>